<evidence type="ECO:0008006" key="6">
    <source>
        <dbReference type="Google" id="ProtNLM"/>
    </source>
</evidence>
<dbReference type="InParanoid" id="A0A482XJ15"/>
<name>A0A482XJ15_LAOST</name>
<evidence type="ECO:0000259" key="3">
    <source>
        <dbReference type="PROSITE" id="PS51031"/>
    </source>
</evidence>
<dbReference type="GO" id="GO:0006357">
    <property type="term" value="P:regulation of transcription by RNA polymerase II"/>
    <property type="evidence" value="ECO:0007669"/>
    <property type="project" value="TreeGrafter"/>
</dbReference>
<dbReference type="Proteomes" id="UP000291343">
    <property type="component" value="Unassembled WGS sequence"/>
</dbReference>
<comment type="caution">
    <text evidence="4">The sequence shown here is derived from an EMBL/GenBank/DDBJ whole genome shotgun (WGS) entry which is preliminary data.</text>
</comment>
<dbReference type="GO" id="GO:0003677">
    <property type="term" value="F:DNA binding"/>
    <property type="evidence" value="ECO:0007669"/>
    <property type="project" value="InterPro"/>
</dbReference>
<dbReference type="PROSITE" id="PS51031">
    <property type="entry name" value="BESS"/>
    <property type="match status" value="1"/>
</dbReference>
<dbReference type="PROSITE" id="PS51029">
    <property type="entry name" value="MADF"/>
    <property type="match status" value="1"/>
</dbReference>
<dbReference type="PANTHER" id="PTHR12243">
    <property type="entry name" value="MADF DOMAIN TRANSCRIPTION FACTOR"/>
    <property type="match status" value="1"/>
</dbReference>
<feature type="domain" description="MADF" evidence="2">
    <location>
        <begin position="15"/>
        <end position="100"/>
    </location>
</feature>
<sequence>MTSGKDTMGASETLALVSTMEEFPELYNFNLKEYKDRQAQDSAWRTVAKKVNSTEAECKTKWRHIRMSFSRYIRGLETGNRSKKQYYLWDELQFLRPFAKSKHQSAMLNCGKHEQPLDIVDVDTQYIPAENLLISTDTDPLDQHDSSDSTRFATQTASSSTFHPHGINPDLEFFKSILPDIANFTPAKKRTFKRKILDLIDELSEDCTLPSTIPAQSNEK</sequence>
<gene>
    <name evidence="4" type="ORF">LSTR_LSTR010608</name>
</gene>
<dbReference type="Pfam" id="PF10545">
    <property type="entry name" value="MADF_DNA_bdg"/>
    <property type="match status" value="1"/>
</dbReference>
<dbReference type="EMBL" id="QKKF02008541">
    <property type="protein sequence ID" value="RZF45657.1"/>
    <property type="molecule type" value="Genomic_DNA"/>
</dbReference>
<dbReference type="InterPro" id="IPR006578">
    <property type="entry name" value="MADF-dom"/>
</dbReference>
<evidence type="ECO:0000313" key="4">
    <source>
        <dbReference type="EMBL" id="RZF45657.1"/>
    </source>
</evidence>
<keyword evidence="5" id="KW-1185">Reference proteome</keyword>
<organism evidence="4 5">
    <name type="scientific">Laodelphax striatellus</name>
    <name type="common">Small brown planthopper</name>
    <name type="synonym">Delphax striatella</name>
    <dbReference type="NCBI Taxonomy" id="195883"/>
    <lineage>
        <taxon>Eukaryota</taxon>
        <taxon>Metazoa</taxon>
        <taxon>Ecdysozoa</taxon>
        <taxon>Arthropoda</taxon>
        <taxon>Hexapoda</taxon>
        <taxon>Insecta</taxon>
        <taxon>Pterygota</taxon>
        <taxon>Neoptera</taxon>
        <taxon>Paraneoptera</taxon>
        <taxon>Hemiptera</taxon>
        <taxon>Auchenorrhyncha</taxon>
        <taxon>Fulgoroidea</taxon>
        <taxon>Delphacidae</taxon>
        <taxon>Criomorphinae</taxon>
        <taxon>Laodelphax</taxon>
    </lineage>
</organism>
<dbReference type="InterPro" id="IPR004210">
    <property type="entry name" value="BESS_motif"/>
</dbReference>
<dbReference type="OrthoDB" id="6147983at2759"/>
<dbReference type="InterPro" id="IPR039353">
    <property type="entry name" value="TF_Adf1"/>
</dbReference>
<reference evidence="4 5" key="1">
    <citation type="journal article" date="2017" name="Gigascience">
        <title>Genome sequence of the small brown planthopper, Laodelphax striatellus.</title>
        <authorList>
            <person name="Zhu J."/>
            <person name="Jiang F."/>
            <person name="Wang X."/>
            <person name="Yang P."/>
            <person name="Bao Y."/>
            <person name="Zhao W."/>
            <person name="Wang W."/>
            <person name="Lu H."/>
            <person name="Wang Q."/>
            <person name="Cui N."/>
            <person name="Li J."/>
            <person name="Chen X."/>
            <person name="Luo L."/>
            <person name="Yu J."/>
            <person name="Kang L."/>
            <person name="Cui F."/>
        </authorList>
    </citation>
    <scope>NUCLEOTIDE SEQUENCE [LARGE SCALE GENOMIC DNA]</scope>
    <source>
        <strain evidence="4">Lst14</strain>
    </source>
</reference>
<dbReference type="SMART" id="SM00595">
    <property type="entry name" value="MADF"/>
    <property type="match status" value="1"/>
</dbReference>
<dbReference type="GO" id="GO:0005634">
    <property type="term" value="C:nucleus"/>
    <property type="evidence" value="ECO:0007669"/>
    <property type="project" value="UniProtKB-SubCell"/>
</dbReference>
<evidence type="ECO:0000259" key="2">
    <source>
        <dbReference type="PROSITE" id="PS51029"/>
    </source>
</evidence>
<evidence type="ECO:0000256" key="1">
    <source>
        <dbReference type="PROSITE-ProRule" id="PRU00371"/>
    </source>
</evidence>
<dbReference type="GO" id="GO:0005667">
    <property type="term" value="C:transcription regulator complex"/>
    <property type="evidence" value="ECO:0007669"/>
    <property type="project" value="TreeGrafter"/>
</dbReference>
<evidence type="ECO:0000313" key="5">
    <source>
        <dbReference type="Proteomes" id="UP000291343"/>
    </source>
</evidence>
<dbReference type="Pfam" id="PF02944">
    <property type="entry name" value="BESS"/>
    <property type="match status" value="1"/>
</dbReference>
<comment type="subcellular location">
    <subcellularLocation>
        <location evidence="1">Nucleus</location>
    </subcellularLocation>
</comment>
<dbReference type="AlphaFoldDB" id="A0A482XJ15"/>
<feature type="domain" description="BESS" evidence="3">
    <location>
        <begin position="167"/>
        <end position="206"/>
    </location>
</feature>
<proteinExistence type="predicted"/>
<protein>
    <recommendedName>
        <fullName evidence="6">MADF domain-containing protein</fullName>
    </recommendedName>
</protein>
<dbReference type="FunCoup" id="A0A482XJ15">
    <property type="interactions" value="14"/>
</dbReference>
<accession>A0A482XJ15</accession>
<dbReference type="PANTHER" id="PTHR12243:SF60">
    <property type="entry name" value="SI:CH211-15D5.12-RELATED"/>
    <property type="match status" value="1"/>
</dbReference>
<keyword evidence="1" id="KW-0539">Nucleus</keyword>